<feature type="domain" description="PIN" evidence="1">
    <location>
        <begin position="5"/>
        <end position="116"/>
    </location>
</feature>
<dbReference type="EMBL" id="CP094534">
    <property type="protein sequence ID" value="UOE34131.1"/>
    <property type="molecule type" value="Genomic_DNA"/>
</dbReference>
<protein>
    <submittedName>
        <fullName evidence="2">PIN domain-containing protein</fullName>
    </submittedName>
</protein>
<dbReference type="InterPro" id="IPR002716">
    <property type="entry name" value="PIN_dom"/>
</dbReference>
<dbReference type="Proteomes" id="UP000831390">
    <property type="component" value="Chromosome"/>
</dbReference>
<sequence length="137" mass="15115">MRHFFVDTNVLIDYLSGREPFASDAAVLFDLAFTGRVTLYAASISFSNCHYIISRQYRTLNARALLADILPWLAVTDVSADVIAQGLTSGFTDFEDALQYYSARSNPLVEAIVTRNGKDFTLANIPVMEPALAIMLA</sequence>
<evidence type="ECO:0000313" key="2">
    <source>
        <dbReference type="EMBL" id="UOE34131.1"/>
    </source>
</evidence>
<dbReference type="InterPro" id="IPR029060">
    <property type="entry name" value="PIN-like_dom_sf"/>
</dbReference>
<accession>A0ABY4B4P6</accession>
<dbReference type="Gene3D" id="3.40.50.1010">
    <property type="entry name" value="5'-nuclease"/>
    <property type="match status" value="1"/>
</dbReference>
<evidence type="ECO:0000259" key="1">
    <source>
        <dbReference type="Pfam" id="PF13470"/>
    </source>
</evidence>
<organism evidence="2 3">
    <name type="scientific">Hymenobacter monticola</name>
    <dbReference type="NCBI Taxonomy" id="1705399"/>
    <lineage>
        <taxon>Bacteria</taxon>
        <taxon>Pseudomonadati</taxon>
        <taxon>Bacteroidota</taxon>
        <taxon>Cytophagia</taxon>
        <taxon>Cytophagales</taxon>
        <taxon>Hymenobacteraceae</taxon>
        <taxon>Hymenobacter</taxon>
    </lineage>
</organism>
<evidence type="ECO:0000313" key="3">
    <source>
        <dbReference type="Proteomes" id="UP000831390"/>
    </source>
</evidence>
<keyword evidence="3" id="KW-1185">Reference proteome</keyword>
<proteinExistence type="predicted"/>
<dbReference type="SUPFAM" id="SSF88723">
    <property type="entry name" value="PIN domain-like"/>
    <property type="match status" value="1"/>
</dbReference>
<reference evidence="2 3" key="1">
    <citation type="submission" date="2022-03" db="EMBL/GenBank/DDBJ databases">
        <title>Hymenobactersp. isolated from the air.</title>
        <authorList>
            <person name="Won M."/>
            <person name="Kwon S.-W."/>
        </authorList>
    </citation>
    <scope>NUCLEOTIDE SEQUENCE [LARGE SCALE GENOMIC DNA]</scope>
    <source>
        <strain evidence="2 3">KACC 22596</strain>
    </source>
</reference>
<gene>
    <name evidence="2" type="ORF">MTP16_00425</name>
</gene>
<name>A0ABY4B4P6_9BACT</name>
<dbReference type="Pfam" id="PF13470">
    <property type="entry name" value="PIN_3"/>
    <property type="match status" value="1"/>
</dbReference>
<dbReference type="RefSeq" id="WP_243514881.1">
    <property type="nucleotide sequence ID" value="NZ_CP094534.1"/>
</dbReference>